<accession>A0A9P8N9R9</accession>
<dbReference type="InterPro" id="IPR001128">
    <property type="entry name" value="Cyt_P450"/>
</dbReference>
<comment type="caution">
    <text evidence="2">The sequence shown here is derived from an EMBL/GenBank/DDBJ whole genome shotgun (WGS) entry which is preliminary data.</text>
</comment>
<evidence type="ECO:0000313" key="2">
    <source>
        <dbReference type="EMBL" id="KAH0968606.1"/>
    </source>
</evidence>
<dbReference type="GO" id="GO:0020037">
    <property type="term" value="F:heme binding"/>
    <property type="evidence" value="ECO:0007669"/>
    <property type="project" value="InterPro"/>
</dbReference>
<feature type="compositionally biased region" description="Basic and acidic residues" evidence="1">
    <location>
        <begin position="320"/>
        <end position="335"/>
    </location>
</feature>
<feature type="region of interest" description="Disordered" evidence="1">
    <location>
        <begin position="320"/>
        <end position="349"/>
    </location>
</feature>
<dbReference type="Gene3D" id="1.10.630.10">
    <property type="entry name" value="Cytochrome P450"/>
    <property type="match status" value="1"/>
</dbReference>
<sequence>MNANGLKAALVQGPLLDQAVLPLELRLAVALLALLSVPFVLRALALLTRMLAPLPCWRFGHALELRRRGARYLHQLIVNTPAEIFTIDVLFKKVLVVNPSLDRVLAKHVHETSLARVISIIGQKSLELSDKAVGTIAEYDPRPAHSQLFAASQGSAALAETSGCYIREHVLRQPREQQVLVGKWMFDLVVGASAHTLWGPQNPWNEDHEFMRQFVILSDNFESLSLPMARLASRRAYRARQFLIERLMTFHREHPQGVETSVAHRINAIAMSDQDWQSNVDYYRCELLEALGLLPTASTLSVWLVRHLLADPELRRKVTEEVRRVEPAKDDDESHGNTTSSSSCSPSGRLDLSDIRTRCPHLVAAWHETLRLHVTAVPRVVTGDFELPVPSRATPVAVKEKDVILLPMLAFNLDPQTWGPDAGTFSAERFLDGSGRLSTQRTRKVRGFGVAGNLCPGRNFGFETAMAAVATLLHDFDVESGVCPAPRPMAGMNVGFERLADDVPVRLTRVGPM</sequence>
<dbReference type="InterPro" id="IPR053007">
    <property type="entry name" value="CYP450_monoxygenase_sec-met"/>
</dbReference>
<dbReference type="PANTHER" id="PTHR47582:SF1">
    <property type="entry name" value="P450, PUTATIVE (EUROFUNG)-RELATED"/>
    <property type="match status" value="1"/>
</dbReference>
<dbReference type="GO" id="GO:0016705">
    <property type="term" value="F:oxidoreductase activity, acting on paired donors, with incorporation or reduction of molecular oxygen"/>
    <property type="evidence" value="ECO:0007669"/>
    <property type="project" value="InterPro"/>
</dbReference>
<dbReference type="Proteomes" id="UP000824596">
    <property type="component" value="Unassembled WGS sequence"/>
</dbReference>
<dbReference type="RefSeq" id="XP_044726119.1">
    <property type="nucleotide sequence ID" value="XM_044859719.1"/>
</dbReference>
<gene>
    <name evidence="2" type="ORF">HRG_01248</name>
</gene>
<dbReference type="AlphaFoldDB" id="A0A9P8N9R9"/>
<dbReference type="InterPro" id="IPR036396">
    <property type="entry name" value="Cyt_P450_sf"/>
</dbReference>
<name>A0A9P8N9R9_9HYPO</name>
<dbReference type="EMBL" id="JAIZPD010000001">
    <property type="protein sequence ID" value="KAH0968606.1"/>
    <property type="molecule type" value="Genomic_DNA"/>
</dbReference>
<dbReference type="OrthoDB" id="3366823at2759"/>
<evidence type="ECO:0000256" key="1">
    <source>
        <dbReference type="SAM" id="MobiDB-lite"/>
    </source>
</evidence>
<proteinExistence type="predicted"/>
<dbReference type="GO" id="GO:0005506">
    <property type="term" value="F:iron ion binding"/>
    <property type="evidence" value="ECO:0007669"/>
    <property type="project" value="InterPro"/>
</dbReference>
<dbReference type="GeneID" id="68350377"/>
<dbReference type="Pfam" id="PF00067">
    <property type="entry name" value="p450"/>
    <property type="match status" value="1"/>
</dbReference>
<organism evidence="2 3">
    <name type="scientific">Hirsutella rhossiliensis</name>
    <dbReference type="NCBI Taxonomy" id="111463"/>
    <lineage>
        <taxon>Eukaryota</taxon>
        <taxon>Fungi</taxon>
        <taxon>Dikarya</taxon>
        <taxon>Ascomycota</taxon>
        <taxon>Pezizomycotina</taxon>
        <taxon>Sordariomycetes</taxon>
        <taxon>Hypocreomycetidae</taxon>
        <taxon>Hypocreales</taxon>
        <taxon>Ophiocordycipitaceae</taxon>
        <taxon>Hirsutella</taxon>
    </lineage>
</organism>
<keyword evidence="3" id="KW-1185">Reference proteome</keyword>
<reference evidence="2" key="1">
    <citation type="submission" date="2021-09" db="EMBL/GenBank/DDBJ databases">
        <title>A high-quality genome of the endoparasitic fungus Hirsutella rhossiliensis with a comparison of Hirsutella genomes reveals transposable elements contributing to genome size variation.</title>
        <authorList>
            <person name="Lin R."/>
            <person name="Jiao Y."/>
            <person name="Sun X."/>
            <person name="Ling J."/>
            <person name="Xie B."/>
            <person name="Cheng X."/>
        </authorList>
    </citation>
    <scope>NUCLEOTIDE SEQUENCE</scope>
    <source>
        <strain evidence="2">HR02</strain>
    </source>
</reference>
<dbReference type="GO" id="GO:0004497">
    <property type="term" value="F:monooxygenase activity"/>
    <property type="evidence" value="ECO:0007669"/>
    <property type="project" value="InterPro"/>
</dbReference>
<dbReference type="SUPFAM" id="SSF48264">
    <property type="entry name" value="Cytochrome P450"/>
    <property type="match status" value="1"/>
</dbReference>
<evidence type="ECO:0000313" key="3">
    <source>
        <dbReference type="Proteomes" id="UP000824596"/>
    </source>
</evidence>
<dbReference type="PANTHER" id="PTHR47582">
    <property type="entry name" value="P450, PUTATIVE (EUROFUNG)-RELATED"/>
    <property type="match status" value="1"/>
</dbReference>
<protein>
    <submittedName>
        <fullName evidence="2">Cytochrome p450 domain-containing protein</fullName>
    </submittedName>
</protein>